<gene>
    <name evidence="1" type="ORF">MLD38_036496</name>
</gene>
<organism evidence="1 2">
    <name type="scientific">Melastoma candidum</name>
    <dbReference type="NCBI Taxonomy" id="119954"/>
    <lineage>
        <taxon>Eukaryota</taxon>
        <taxon>Viridiplantae</taxon>
        <taxon>Streptophyta</taxon>
        <taxon>Embryophyta</taxon>
        <taxon>Tracheophyta</taxon>
        <taxon>Spermatophyta</taxon>
        <taxon>Magnoliopsida</taxon>
        <taxon>eudicotyledons</taxon>
        <taxon>Gunneridae</taxon>
        <taxon>Pentapetalae</taxon>
        <taxon>rosids</taxon>
        <taxon>malvids</taxon>
        <taxon>Myrtales</taxon>
        <taxon>Melastomataceae</taxon>
        <taxon>Melastomatoideae</taxon>
        <taxon>Melastomateae</taxon>
        <taxon>Melastoma</taxon>
    </lineage>
</organism>
<sequence>MLPLPISLPRKPSCCYIADDEEGGGGGGGYRPPAGACDRNLDDLEAGFSMDRRLLRPWSFVNGYAVRGSSSFVSSSPRFVGRTRFFDEEEEEEEEEAVRRRRRSRRREEPHFLDSCFLCDKPLGNNSDIFMYRGDTPFCSEECRQEQMELDRQREMNLNLSSSVRALRNKEQQQEGRSTSPSKSPDSRLRTGTVAVA</sequence>
<accession>A0ACB9LLR2</accession>
<evidence type="ECO:0000313" key="1">
    <source>
        <dbReference type="EMBL" id="KAI4311614.1"/>
    </source>
</evidence>
<protein>
    <submittedName>
        <fullName evidence="1">Uncharacterized protein</fullName>
    </submittedName>
</protein>
<comment type="caution">
    <text evidence="1">The sequence shown here is derived from an EMBL/GenBank/DDBJ whole genome shotgun (WGS) entry which is preliminary data.</text>
</comment>
<reference evidence="2" key="1">
    <citation type="journal article" date="2023" name="Front. Plant Sci.">
        <title>Chromosomal-level genome assembly of Melastoma candidum provides insights into trichome evolution.</title>
        <authorList>
            <person name="Zhong Y."/>
            <person name="Wu W."/>
            <person name="Sun C."/>
            <person name="Zou P."/>
            <person name="Liu Y."/>
            <person name="Dai S."/>
            <person name="Zhou R."/>
        </authorList>
    </citation>
    <scope>NUCLEOTIDE SEQUENCE [LARGE SCALE GENOMIC DNA]</scope>
</reference>
<evidence type="ECO:0000313" key="2">
    <source>
        <dbReference type="Proteomes" id="UP001057402"/>
    </source>
</evidence>
<name>A0ACB9LLR2_9MYRT</name>
<keyword evidence="2" id="KW-1185">Reference proteome</keyword>
<proteinExistence type="predicted"/>
<dbReference type="Proteomes" id="UP001057402">
    <property type="component" value="Chromosome 11"/>
</dbReference>
<dbReference type="EMBL" id="CM042890">
    <property type="protein sequence ID" value="KAI4311614.1"/>
    <property type="molecule type" value="Genomic_DNA"/>
</dbReference>